<name>A0ABP8HYV4_9BURK</name>
<sequence length="72" mass="7810">MRALLLLASIAVPLAAWWLGSFTGFLIAVGACLAAVTASFVFSRAREEARESKQLQRAFGRSTTFLAGLRKH</sequence>
<keyword evidence="3" id="KW-1185">Reference proteome</keyword>
<gene>
    <name evidence="2" type="ORF">GCM10023165_32840</name>
</gene>
<accession>A0ABP8HYV4</accession>
<dbReference type="EMBL" id="BAABGJ010000056">
    <property type="protein sequence ID" value="GAA4347758.1"/>
    <property type="molecule type" value="Genomic_DNA"/>
</dbReference>
<reference evidence="3" key="1">
    <citation type="journal article" date="2019" name="Int. J. Syst. Evol. Microbiol.">
        <title>The Global Catalogue of Microorganisms (GCM) 10K type strain sequencing project: providing services to taxonomists for standard genome sequencing and annotation.</title>
        <authorList>
            <consortium name="The Broad Institute Genomics Platform"/>
            <consortium name="The Broad Institute Genome Sequencing Center for Infectious Disease"/>
            <person name="Wu L."/>
            <person name="Ma J."/>
        </authorList>
    </citation>
    <scope>NUCLEOTIDE SEQUENCE [LARGE SCALE GENOMIC DNA]</scope>
    <source>
        <strain evidence="3">JCM 17804</strain>
    </source>
</reference>
<feature type="transmembrane region" description="Helical" evidence="1">
    <location>
        <begin position="25"/>
        <end position="43"/>
    </location>
</feature>
<protein>
    <submittedName>
        <fullName evidence="2">Uncharacterized protein</fullName>
    </submittedName>
</protein>
<dbReference type="Proteomes" id="UP001500975">
    <property type="component" value="Unassembled WGS sequence"/>
</dbReference>
<evidence type="ECO:0000256" key="1">
    <source>
        <dbReference type="SAM" id="Phobius"/>
    </source>
</evidence>
<comment type="caution">
    <text evidence="2">The sequence shown here is derived from an EMBL/GenBank/DDBJ whole genome shotgun (WGS) entry which is preliminary data.</text>
</comment>
<dbReference type="RefSeq" id="WP_345539224.1">
    <property type="nucleotide sequence ID" value="NZ_BAABGJ010000056.1"/>
</dbReference>
<keyword evidence="1" id="KW-0812">Transmembrane</keyword>
<organism evidence="2 3">
    <name type="scientific">Variovorax defluvii</name>
    <dbReference type="NCBI Taxonomy" id="913761"/>
    <lineage>
        <taxon>Bacteria</taxon>
        <taxon>Pseudomonadati</taxon>
        <taxon>Pseudomonadota</taxon>
        <taxon>Betaproteobacteria</taxon>
        <taxon>Burkholderiales</taxon>
        <taxon>Comamonadaceae</taxon>
        <taxon>Variovorax</taxon>
    </lineage>
</organism>
<evidence type="ECO:0000313" key="2">
    <source>
        <dbReference type="EMBL" id="GAA4347758.1"/>
    </source>
</evidence>
<keyword evidence="1" id="KW-0472">Membrane</keyword>
<evidence type="ECO:0000313" key="3">
    <source>
        <dbReference type="Proteomes" id="UP001500975"/>
    </source>
</evidence>
<dbReference type="PROSITE" id="PS51257">
    <property type="entry name" value="PROKAR_LIPOPROTEIN"/>
    <property type="match status" value="1"/>
</dbReference>
<keyword evidence="1" id="KW-1133">Transmembrane helix</keyword>
<proteinExistence type="predicted"/>